<dbReference type="PANTHER" id="PTHR43143:SF1">
    <property type="entry name" value="SERINE_THREONINE-PROTEIN PHOSPHATASE CPPED1"/>
    <property type="match status" value="1"/>
</dbReference>
<dbReference type="PANTHER" id="PTHR43143">
    <property type="entry name" value="METALLOPHOSPHOESTERASE, CALCINEURIN SUPERFAMILY"/>
    <property type="match status" value="1"/>
</dbReference>
<feature type="domain" description="SH3b" evidence="2">
    <location>
        <begin position="254"/>
        <end position="319"/>
    </location>
</feature>
<keyword evidence="4" id="KW-1185">Reference proteome</keyword>
<dbReference type="InterPro" id="IPR051918">
    <property type="entry name" value="STPP_CPPED1"/>
</dbReference>
<sequence length="739" mass="81375">MSIDVSNTPSMYTINVSGSFTFDRTCGVRNDPNMATATVADYTAGQTVNYDSKVYNDGHFWAFYISASGVRRYVDYANTTTDEFFGTDTNSSEPVVPVDDTGTGTGDQGDLGTLTGQQGADVADQTADGTLFNDSGTFTFDEAAAGRAETLMTATHLQSWAIGETVSYTAKVKNDGHYWLRYDNNGTTYYVPYATISPFRYYGTDSNPGDPVYSQGTTTETGTPRDHRGTDTGTPNLTSSNTRTDVGEMYQYPSTSTLILTSNAWGRDAPFMSTDQANQLHKYLAGTHIEYTHKLFNDGHCWVVLKDGQYLPVSTINNAEKTYSSSTGTTKNQSSYSYITNDTGKHLPIHELSPYNYDCIGDAKTDVEDWESAYNLEDIDSHSLPTLTPDEQTAMDNISSALEENADPGSVSIAYIADTHYDSWKTPSTARVLRSMQLMSYYAKTYGVDLMIHGGDLNDGVKPKNISEEDINRAMDALKLGQRPYIVLQGNHDDNSGYARDETNYNGDQVITNAEATSLRTSNFSQWLNIPSNNPNNAVFGTYEVPNSNVTVIVLDGFDMPDYSDPTRGEFRHGHTDYSAAQQAWLKSTLNSIAGNRKIVVFDHISLAGIGDAWQDSRFNTDRFENTHTSSYQPGVTASNNIYNMLSAHQSSFHNILGFFAGHTHRDNNAFSGGIQFTEITCGLADRGDGEATRRLNDISESAWEIIQINPSKSQVKLYRFGYFGPAFTGPSFSGTWTV</sequence>
<dbReference type="Pfam" id="PF08460">
    <property type="entry name" value="SH3_5"/>
    <property type="match status" value="2"/>
</dbReference>
<feature type="compositionally biased region" description="Polar residues" evidence="1">
    <location>
        <begin position="231"/>
        <end position="244"/>
    </location>
</feature>
<evidence type="ECO:0000256" key="1">
    <source>
        <dbReference type="SAM" id="MobiDB-lite"/>
    </source>
</evidence>
<dbReference type="EMBL" id="WNJO01000020">
    <property type="protein sequence ID" value="MTV83189.1"/>
    <property type="molecule type" value="Genomic_DNA"/>
</dbReference>
<protein>
    <recommendedName>
        <fullName evidence="2">SH3b domain-containing protein</fullName>
    </recommendedName>
</protein>
<dbReference type="GO" id="GO:0016787">
    <property type="term" value="F:hydrolase activity"/>
    <property type="evidence" value="ECO:0007669"/>
    <property type="project" value="InterPro"/>
</dbReference>
<accession>A0A7X3C4B3</accession>
<dbReference type="InterPro" id="IPR003646">
    <property type="entry name" value="SH3-like_bac-type"/>
</dbReference>
<feature type="region of interest" description="Disordered" evidence="1">
    <location>
        <begin position="85"/>
        <end position="111"/>
    </location>
</feature>
<dbReference type="RefSeq" id="WP_155432450.1">
    <property type="nucleotide sequence ID" value="NZ_WNJO01000020.1"/>
</dbReference>
<dbReference type="InterPro" id="IPR029052">
    <property type="entry name" value="Metallo-depent_PP-like"/>
</dbReference>
<feature type="region of interest" description="Disordered" evidence="1">
    <location>
        <begin position="206"/>
        <end position="244"/>
    </location>
</feature>
<proteinExistence type="predicted"/>
<dbReference type="AlphaFoldDB" id="A0A7X3C4B3"/>
<dbReference type="InterPro" id="IPR004843">
    <property type="entry name" value="Calcineurin-like_PHP"/>
</dbReference>
<dbReference type="SUPFAM" id="SSF56300">
    <property type="entry name" value="Metallo-dependent phosphatases"/>
    <property type="match status" value="1"/>
</dbReference>
<name>A0A7X3C4B3_9LACO</name>
<dbReference type="Gene3D" id="3.60.21.10">
    <property type="match status" value="1"/>
</dbReference>
<dbReference type="Gene3D" id="2.30.30.40">
    <property type="entry name" value="SH3 Domains"/>
    <property type="match status" value="3"/>
</dbReference>
<gene>
    <name evidence="3" type="ORF">GM612_11225</name>
</gene>
<organism evidence="3 4">
    <name type="scientific">Secundilactobacillus folii</name>
    <dbReference type="NCBI Taxonomy" id="2678357"/>
    <lineage>
        <taxon>Bacteria</taxon>
        <taxon>Bacillati</taxon>
        <taxon>Bacillota</taxon>
        <taxon>Bacilli</taxon>
        <taxon>Lactobacillales</taxon>
        <taxon>Lactobacillaceae</taxon>
        <taxon>Secundilactobacillus</taxon>
    </lineage>
</organism>
<dbReference type="SMART" id="SM00287">
    <property type="entry name" value="SH3b"/>
    <property type="match status" value="3"/>
</dbReference>
<comment type="caution">
    <text evidence="3">The sequence shown here is derived from an EMBL/GenBank/DDBJ whole genome shotgun (WGS) entry which is preliminary data.</text>
</comment>
<feature type="domain" description="SH3b" evidence="2">
    <location>
        <begin position="133"/>
        <end position="198"/>
    </location>
</feature>
<reference evidence="3 4" key="1">
    <citation type="submission" date="2019-11" db="EMBL/GenBank/DDBJ databases">
        <title>Lactobacillus sp. nov. CRM56-3, isolated from fermented tea leaves.</title>
        <authorList>
            <person name="Phuengjayaem S."/>
            <person name="Tanasupawat S."/>
        </authorList>
    </citation>
    <scope>NUCLEOTIDE SEQUENCE [LARGE SCALE GENOMIC DNA]</scope>
    <source>
        <strain evidence="3 4">CRM56-3</strain>
    </source>
</reference>
<evidence type="ECO:0000259" key="2">
    <source>
        <dbReference type="SMART" id="SM00287"/>
    </source>
</evidence>
<evidence type="ECO:0000313" key="4">
    <source>
        <dbReference type="Proteomes" id="UP000466388"/>
    </source>
</evidence>
<evidence type="ECO:0000313" key="3">
    <source>
        <dbReference type="EMBL" id="MTV83189.1"/>
    </source>
</evidence>
<feature type="domain" description="SH3b" evidence="2">
    <location>
        <begin position="11"/>
        <end position="83"/>
    </location>
</feature>
<dbReference type="Proteomes" id="UP000466388">
    <property type="component" value="Unassembled WGS sequence"/>
</dbReference>
<dbReference type="Pfam" id="PF00149">
    <property type="entry name" value="Metallophos"/>
    <property type="match status" value="1"/>
</dbReference>